<dbReference type="AlphaFoldDB" id="A0AAU9J5X3"/>
<evidence type="ECO:0000313" key="4">
    <source>
        <dbReference type="Proteomes" id="UP001162131"/>
    </source>
</evidence>
<feature type="region of interest" description="Disordered" evidence="1">
    <location>
        <begin position="1"/>
        <end position="64"/>
    </location>
</feature>
<reference evidence="3" key="1">
    <citation type="submission" date="2021-09" db="EMBL/GenBank/DDBJ databases">
        <authorList>
            <consortium name="AG Swart"/>
            <person name="Singh M."/>
            <person name="Singh A."/>
            <person name="Seah K."/>
            <person name="Emmerich C."/>
        </authorList>
    </citation>
    <scope>NUCLEOTIDE SEQUENCE</scope>
    <source>
        <strain evidence="3">ATCC30299</strain>
    </source>
</reference>
<gene>
    <name evidence="3" type="ORF">BSTOLATCC_MIC23555</name>
</gene>
<feature type="compositionally biased region" description="Low complexity" evidence="1">
    <location>
        <begin position="35"/>
        <end position="50"/>
    </location>
</feature>
<organism evidence="3 4">
    <name type="scientific">Blepharisma stoltei</name>
    <dbReference type="NCBI Taxonomy" id="1481888"/>
    <lineage>
        <taxon>Eukaryota</taxon>
        <taxon>Sar</taxon>
        <taxon>Alveolata</taxon>
        <taxon>Ciliophora</taxon>
        <taxon>Postciliodesmatophora</taxon>
        <taxon>Heterotrichea</taxon>
        <taxon>Heterotrichida</taxon>
        <taxon>Blepharismidae</taxon>
        <taxon>Blepharisma</taxon>
    </lineage>
</organism>
<accession>A0AAU9J5X3</accession>
<evidence type="ECO:0000313" key="3">
    <source>
        <dbReference type="EMBL" id="CAG9319347.1"/>
    </source>
</evidence>
<feature type="compositionally biased region" description="Basic residues" evidence="1">
    <location>
        <begin position="19"/>
        <end position="34"/>
    </location>
</feature>
<evidence type="ECO:0000256" key="1">
    <source>
        <dbReference type="SAM" id="MobiDB-lite"/>
    </source>
</evidence>
<comment type="caution">
    <text evidence="3">The sequence shown here is derived from an EMBL/GenBank/DDBJ whole genome shotgun (WGS) entry which is preliminary data.</text>
</comment>
<dbReference type="InterPro" id="IPR002048">
    <property type="entry name" value="EF_hand_dom"/>
</dbReference>
<keyword evidence="4" id="KW-1185">Reference proteome</keyword>
<name>A0AAU9J5X3_9CILI</name>
<dbReference type="InterPro" id="IPR052603">
    <property type="entry name" value="EFCB6"/>
</dbReference>
<evidence type="ECO:0000259" key="2">
    <source>
        <dbReference type="PROSITE" id="PS50222"/>
    </source>
</evidence>
<dbReference type="Gene3D" id="1.10.238.10">
    <property type="entry name" value="EF-hand"/>
    <property type="match status" value="2"/>
</dbReference>
<dbReference type="InterPro" id="IPR011992">
    <property type="entry name" value="EF-hand-dom_pair"/>
</dbReference>
<proteinExistence type="predicted"/>
<dbReference type="GO" id="GO:0005509">
    <property type="term" value="F:calcium ion binding"/>
    <property type="evidence" value="ECO:0007669"/>
    <property type="project" value="InterPro"/>
</dbReference>
<sequence length="511" mass="58964">MHILDYETINFKMSEKPPSAKKKTTKKTKEKKSRSSSPTSEKSKSSPRTSNIPTSPVNSPKRAETIPEEPVILNICKTHSKEFKFFSETKEELACEDCGKIPGQSIIPIDQAHRFRIATAYDLLNSHLFQKRELLKAQAMKIQMRMDEIKRFKNYIEQDMKREFVAMNERLNSSYGSKMAVLDHDLGEVQSDLDRINTIVGMVENSNQNIIGFLQKAPELRYALDISVSKPFRTEVDVYAENLPQELPRIREITIKHDALLSLLKIKDEMIWNLTHEKNSKLEKSIEEELAEWVKLTDKFSSELDKFKLACEFCGNPLNENTINSNCEKSQRHHFVKIKDIEIPEEPVQDTLRNIDELGTIRQINQACRDRGLFLENIFRTYDSASSGLVSQTEFYQILSNQFGLSGAQINYFAKKYDPNTSGKVKYQLLLRDLLYDGSPLHSKLHSHALQLFEAFKKQDIYSEGSVKQETFKDILRSQGFDGEEIKQALSFADINSKGQVQYQNLYNRFK</sequence>
<dbReference type="Proteomes" id="UP001162131">
    <property type="component" value="Unassembled WGS sequence"/>
</dbReference>
<dbReference type="EMBL" id="CAJZBQ010000022">
    <property type="protein sequence ID" value="CAG9319347.1"/>
    <property type="molecule type" value="Genomic_DNA"/>
</dbReference>
<dbReference type="PROSITE" id="PS50222">
    <property type="entry name" value="EF_HAND_2"/>
    <property type="match status" value="1"/>
</dbReference>
<dbReference type="PANTHER" id="PTHR20875:SF0">
    <property type="entry name" value="GH12158P"/>
    <property type="match status" value="1"/>
</dbReference>
<dbReference type="SUPFAM" id="SSF47473">
    <property type="entry name" value="EF-hand"/>
    <property type="match status" value="1"/>
</dbReference>
<protein>
    <recommendedName>
        <fullName evidence="2">EF-hand domain-containing protein</fullName>
    </recommendedName>
</protein>
<feature type="domain" description="EF-hand" evidence="2">
    <location>
        <begin position="370"/>
        <end position="405"/>
    </location>
</feature>
<dbReference type="PANTHER" id="PTHR20875">
    <property type="entry name" value="EF-HAND CALCIUM-BINDING DOMAIN-CONTAINING PROTEIN 6-RELATED"/>
    <property type="match status" value="1"/>
</dbReference>